<evidence type="ECO:0008006" key="4">
    <source>
        <dbReference type="Google" id="ProtNLM"/>
    </source>
</evidence>
<feature type="compositionally biased region" description="Polar residues" evidence="1">
    <location>
        <begin position="1"/>
        <end position="16"/>
    </location>
</feature>
<evidence type="ECO:0000313" key="3">
    <source>
        <dbReference type="Proteomes" id="UP000325313"/>
    </source>
</evidence>
<feature type="region of interest" description="Disordered" evidence="1">
    <location>
        <begin position="1"/>
        <end position="31"/>
    </location>
</feature>
<dbReference type="AlphaFoldDB" id="A0A5B0SM53"/>
<evidence type="ECO:0000313" key="2">
    <source>
        <dbReference type="EMBL" id="KAA1138937.1"/>
    </source>
</evidence>
<evidence type="ECO:0000256" key="1">
    <source>
        <dbReference type="SAM" id="MobiDB-lite"/>
    </source>
</evidence>
<dbReference type="PANTHER" id="PTHR15615">
    <property type="match status" value="1"/>
</dbReference>
<sequence>MTRELTNPSSSATATRTVGRRFRASPSNRRMGIQAEAANEVIPENHQETTPPPLLQVTLIAIQSIWSSSSSASVSTSESVNNDYLTGFLHQLIRRSRTNHNTLKLALFYIHQARKPLRHHISTTTTATTTNHLALRDPILSGRKMFLAGLMIASKYLLDRNYSNRAWAKIAGLPIEEVNTNERVFLSLIDYRTHLDLDDFEVCKPSLTD</sequence>
<dbReference type="GO" id="GO:0016538">
    <property type="term" value="F:cyclin-dependent protein serine/threonine kinase regulator activity"/>
    <property type="evidence" value="ECO:0007669"/>
    <property type="project" value="TreeGrafter"/>
</dbReference>
<proteinExistence type="predicted"/>
<name>A0A5B0SM53_PUCGR</name>
<protein>
    <recommendedName>
        <fullName evidence="4">Cyclin N-terminal domain-containing protein</fullName>
    </recommendedName>
</protein>
<dbReference type="InterPro" id="IPR013922">
    <property type="entry name" value="Cyclin_PHO80-like"/>
</dbReference>
<dbReference type="PANTHER" id="PTHR15615:SF36">
    <property type="entry name" value="PHO85 CYCLIN-5"/>
    <property type="match status" value="1"/>
</dbReference>
<dbReference type="Gene3D" id="1.10.472.10">
    <property type="entry name" value="Cyclin-like"/>
    <property type="match status" value="1"/>
</dbReference>
<comment type="caution">
    <text evidence="2">The sequence shown here is derived from an EMBL/GenBank/DDBJ whole genome shotgun (WGS) entry which is preliminary data.</text>
</comment>
<reference evidence="2 3" key="1">
    <citation type="submission" date="2019-05" db="EMBL/GenBank/DDBJ databases">
        <title>Emergence of the Ug99 lineage of the wheat stem rust pathogen through somatic hybridization.</title>
        <authorList>
            <person name="Li F."/>
            <person name="Upadhyaya N.M."/>
            <person name="Sperschneider J."/>
            <person name="Matny O."/>
            <person name="Nguyen-Phuc H."/>
            <person name="Mago R."/>
            <person name="Raley C."/>
            <person name="Miller M.E."/>
            <person name="Silverstein K.A.T."/>
            <person name="Henningsen E."/>
            <person name="Hirsch C.D."/>
            <person name="Visser B."/>
            <person name="Pretorius Z.A."/>
            <person name="Steffenson B.J."/>
            <person name="Schwessinger B."/>
            <person name="Dodds P.N."/>
            <person name="Figueroa M."/>
        </authorList>
    </citation>
    <scope>NUCLEOTIDE SEQUENCE [LARGE SCALE GENOMIC DNA]</scope>
    <source>
        <strain evidence="2 3">Ug99</strain>
    </source>
</reference>
<gene>
    <name evidence="2" type="ORF">PGTUg99_030405</name>
</gene>
<organism evidence="2 3">
    <name type="scientific">Puccinia graminis f. sp. tritici</name>
    <dbReference type="NCBI Taxonomy" id="56615"/>
    <lineage>
        <taxon>Eukaryota</taxon>
        <taxon>Fungi</taxon>
        <taxon>Dikarya</taxon>
        <taxon>Basidiomycota</taxon>
        <taxon>Pucciniomycotina</taxon>
        <taxon>Pucciniomycetes</taxon>
        <taxon>Pucciniales</taxon>
        <taxon>Pucciniaceae</taxon>
        <taxon>Puccinia</taxon>
    </lineage>
</organism>
<dbReference type="Pfam" id="PF08613">
    <property type="entry name" value="Cyclin"/>
    <property type="match status" value="1"/>
</dbReference>
<dbReference type="GO" id="GO:0000307">
    <property type="term" value="C:cyclin-dependent protein kinase holoenzyme complex"/>
    <property type="evidence" value="ECO:0007669"/>
    <property type="project" value="TreeGrafter"/>
</dbReference>
<accession>A0A5B0SM53</accession>
<dbReference type="Proteomes" id="UP000325313">
    <property type="component" value="Unassembled WGS sequence"/>
</dbReference>
<dbReference type="EMBL" id="VDEP01000001">
    <property type="protein sequence ID" value="KAA1138937.1"/>
    <property type="molecule type" value="Genomic_DNA"/>
</dbReference>
<dbReference type="GO" id="GO:0005634">
    <property type="term" value="C:nucleus"/>
    <property type="evidence" value="ECO:0007669"/>
    <property type="project" value="TreeGrafter"/>
</dbReference>
<dbReference type="GO" id="GO:0019901">
    <property type="term" value="F:protein kinase binding"/>
    <property type="evidence" value="ECO:0007669"/>
    <property type="project" value="InterPro"/>
</dbReference>
<dbReference type="CDD" id="cd20557">
    <property type="entry name" value="CYCLIN_ScPCL1-like"/>
    <property type="match status" value="1"/>
</dbReference>